<keyword evidence="2 7" id="KW-0813">Transport</keyword>
<evidence type="ECO:0000256" key="5">
    <source>
        <dbReference type="ARBA" id="ARBA00023136"/>
    </source>
</evidence>
<evidence type="ECO:0000313" key="9">
    <source>
        <dbReference type="EMBL" id="CAK9862402.1"/>
    </source>
</evidence>
<dbReference type="PRINTS" id="PR00926">
    <property type="entry name" value="MITOCARRIER"/>
</dbReference>
<feature type="region of interest" description="Disordered" evidence="8">
    <location>
        <begin position="112"/>
        <end position="138"/>
    </location>
</feature>
<dbReference type="InterPro" id="IPR023395">
    <property type="entry name" value="MCP_dom_sf"/>
</dbReference>
<comment type="subcellular location">
    <subcellularLocation>
        <location evidence="1">Membrane</location>
        <topology evidence="1">Multi-pass membrane protein</topology>
    </subcellularLocation>
</comment>
<proteinExistence type="inferred from homology"/>
<comment type="similarity">
    <text evidence="7">Belongs to the mitochondrial carrier (TC 2.A.29) family.</text>
</comment>
<keyword evidence="4" id="KW-0677">Repeat</keyword>
<dbReference type="InterPro" id="IPR018108">
    <property type="entry name" value="MCP_transmembrane"/>
</dbReference>
<evidence type="ECO:0000256" key="6">
    <source>
        <dbReference type="PROSITE-ProRule" id="PRU00282"/>
    </source>
</evidence>
<dbReference type="Gene3D" id="1.50.40.10">
    <property type="entry name" value="Mitochondrial carrier domain"/>
    <property type="match status" value="1"/>
</dbReference>
<evidence type="ECO:0000313" key="10">
    <source>
        <dbReference type="Proteomes" id="UP001497522"/>
    </source>
</evidence>
<accession>A0ABP1AIM1</accession>
<evidence type="ECO:0000256" key="8">
    <source>
        <dbReference type="SAM" id="MobiDB-lite"/>
    </source>
</evidence>
<evidence type="ECO:0000256" key="3">
    <source>
        <dbReference type="ARBA" id="ARBA00022692"/>
    </source>
</evidence>
<evidence type="ECO:0000256" key="7">
    <source>
        <dbReference type="RuleBase" id="RU000488"/>
    </source>
</evidence>
<gene>
    <name evidence="9" type="ORF">CSSPJE1EN2_LOCUS5397</name>
</gene>
<evidence type="ECO:0000256" key="1">
    <source>
        <dbReference type="ARBA" id="ARBA00004141"/>
    </source>
</evidence>
<organism evidence="9 10">
    <name type="scientific">Sphagnum jensenii</name>
    <dbReference type="NCBI Taxonomy" id="128206"/>
    <lineage>
        <taxon>Eukaryota</taxon>
        <taxon>Viridiplantae</taxon>
        <taxon>Streptophyta</taxon>
        <taxon>Embryophyta</taxon>
        <taxon>Bryophyta</taxon>
        <taxon>Sphagnophytina</taxon>
        <taxon>Sphagnopsida</taxon>
        <taxon>Sphagnales</taxon>
        <taxon>Sphagnaceae</taxon>
        <taxon>Sphagnum</taxon>
    </lineage>
</organism>
<dbReference type="InterPro" id="IPR002067">
    <property type="entry name" value="MCP"/>
</dbReference>
<feature type="compositionally biased region" description="Basic residues" evidence="8">
    <location>
        <begin position="129"/>
        <end position="138"/>
    </location>
</feature>
<keyword evidence="3 6" id="KW-0812">Transmembrane</keyword>
<dbReference type="EMBL" id="OZ023713">
    <property type="protein sequence ID" value="CAK9862402.1"/>
    <property type="molecule type" value="Genomic_DNA"/>
</dbReference>
<dbReference type="SUPFAM" id="SSF103506">
    <property type="entry name" value="Mitochondrial carrier"/>
    <property type="match status" value="1"/>
</dbReference>
<dbReference type="PROSITE" id="PS50920">
    <property type="entry name" value="SOLCAR"/>
    <property type="match status" value="1"/>
</dbReference>
<feature type="repeat" description="Solcar" evidence="6">
    <location>
        <begin position="22"/>
        <end position="105"/>
    </location>
</feature>
<sequence>MGEREQAAQERRRKSGFKLKLRPNGRRLLSGAIAGAFSRTAVAPLETIRTHLMVGTHGHSLPEIFHWIITNKGWPGLFRGNTINVIRVAPSKAIEHDQLFEQLLDRKRACDLSSRGCSDDENGGGGGTTRKKLRLSKE</sequence>
<name>A0ABP1AIM1_9BRYO</name>
<dbReference type="Pfam" id="PF00153">
    <property type="entry name" value="Mito_carr"/>
    <property type="match status" value="1"/>
</dbReference>
<keyword evidence="5 6" id="KW-0472">Membrane</keyword>
<dbReference type="PANTHER" id="PTHR24089">
    <property type="entry name" value="SOLUTE CARRIER FAMILY 25"/>
    <property type="match status" value="1"/>
</dbReference>
<evidence type="ECO:0000256" key="2">
    <source>
        <dbReference type="ARBA" id="ARBA00022448"/>
    </source>
</evidence>
<reference evidence="9" key="1">
    <citation type="submission" date="2024-03" db="EMBL/GenBank/DDBJ databases">
        <authorList>
            <consortium name="ELIXIR-Norway"/>
            <consortium name="Elixir Norway"/>
        </authorList>
    </citation>
    <scope>NUCLEOTIDE SEQUENCE</scope>
</reference>
<keyword evidence="10" id="KW-1185">Reference proteome</keyword>
<protein>
    <submittedName>
        <fullName evidence="9">Uncharacterized protein</fullName>
    </submittedName>
</protein>
<dbReference type="Proteomes" id="UP001497522">
    <property type="component" value="Chromosome 12"/>
</dbReference>
<evidence type="ECO:0000256" key="4">
    <source>
        <dbReference type="ARBA" id="ARBA00022737"/>
    </source>
</evidence>